<gene>
    <name evidence="2" type="ORF">MSEN_21880</name>
</gene>
<comment type="caution">
    <text evidence="2">The sequence shown here is derived from an EMBL/GenBank/DDBJ whole genome shotgun (WGS) entry which is preliminary data.</text>
</comment>
<dbReference type="AlphaFoldDB" id="A0A7I9XL55"/>
<feature type="region of interest" description="Disordered" evidence="1">
    <location>
        <begin position="188"/>
        <end position="218"/>
    </location>
</feature>
<evidence type="ECO:0000256" key="1">
    <source>
        <dbReference type="SAM" id="MobiDB-lite"/>
    </source>
</evidence>
<evidence type="ECO:0000313" key="3">
    <source>
        <dbReference type="Proteomes" id="UP000465263"/>
    </source>
</evidence>
<evidence type="ECO:0000313" key="2">
    <source>
        <dbReference type="EMBL" id="GFG70468.1"/>
    </source>
</evidence>
<organism evidence="2 3">
    <name type="scientific">Mycolicibacter senuensis</name>
    <dbReference type="NCBI Taxonomy" id="386913"/>
    <lineage>
        <taxon>Bacteria</taxon>
        <taxon>Bacillati</taxon>
        <taxon>Actinomycetota</taxon>
        <taxon>Actinomycetes</taxon>
        <taxon>Mycobacteriales</taxon>
        <taxon>Mycobacteriaceae</taxon>
        <taxon>Mycolicibacter</taxon>
    </lineage>
</organism>
<name>A0A7I9XL55_9MYCO</name>
<dbReference type="Proteomes" id="UP000465263">
    <property type="component" value="Unassembled WGS sequence"/>
</dbReference>
<dbReference type="EMBL" id="BLKV01000001">
    <property type="protein sequence ID" value="GFG70468.1"/>
    <property type="molecule type" value="Genomic_DNA"/>
</dbReference>
<reference evidence="2 3" key="1">
    <citation type="journal article" date="2019" name="Emerg. Microbes Infect.">
        <title>Comprehensive subspecies identification of 175 nontuberculous mycobacteria species based on 7547 genomic profiles.</title>
        <authorList>
            <person name="Matsumoto Y."/>
            <person name="Kinjo T."/>
            <person name="Motooka D."/>
            <person name="Nabeya D."/>
            <person name="Jung N."/>
            <person name="Uechi K."/>
            <person name="Horii T."/>
            <person name="Iida T."/>
            <person name="Fujita J."/>
            <person name="Nakamura S."/>
        </authorList>
    </citation>
    <scope>NUCLEOTIDE SEQUENCE [LARGE SCALE GENOMIC DNA]</scope>
    <source>
        <strain evidence="2 3">JCM 16017</strain>
    </source>
</reference>
<sequence length="420" mass="44111">MSGGPRGHRMAAVDAQFYWMSAAIPSDQFLLYAFAGVPADLDGAVAQLAGRARQSPHLTQRVEEAGALGYPRWVPAFDHIGGVRHRAPEDSWAGCLDAVVGLTGDQLDVRAAPWRLHVFAPVHGIPGHRGAGTVAVLQVAHVLADGARASALAAWLFGRAAPVAAVDTPGSRLQPGSLPWRAVVAARSHRRRDHDTRAGLLPPPVGDRPPLVTNNPPAGRRAVRTLVRRRAELNGPTVTVAVLSAVSAALSGYLDEPCDSLGAEVPMAKAGVRLANNHFGNLRVGLYPGHDRAARMAAIAADITNGRLRSGHPASVAADRAFAATPAALLRWGVEKFDPQTRPVRVSGNTVVSSVYRGAPDLRFGEAPVLLTAGFPALSPAMSLTHGVHGIGETVVISVHAAESAINEIDVYLRLLDASL</sequence>
<protein>
    <submittedName>
        <fullName evidence="2">DUF1298 domain-containing protein</fullName>
    </submittedName>
</protein>
<proteinExistence type="predicted"/>
<accession>A0A7I9XL55</accession>
<keyword evidence="3" id="KW-1185">Reference proteome</keyword>